<dbReference type="GO" id="GO:1990316">
    <property type="term" value="C:Atg1/ULK1 kinase complex"/>
    <property type="evidence" value="ECO:0007669"/>
    <property type="project" value="TreeGrafter"/>
</dbReference>
<feature type="region of interest" description="Disordered" evidence="7">
    <location>
        <begin position="1"/>
        <end position="22"/>
    </location>
</feature>
<dbReference type="STRING" id="98403.A0A151GH66"/>
<evidence type="ECO:0000313" key="9">
    <source>
        <dbReference type="EMBL" id="KYK56453.1"/>
    </source>
</evidence>
<accession>A0A151GH66</accession>
<dbReference type="OrthoDB" id="1937984at2759"/>
<keyword evidence="5" id="KW-0472">Membrane</keyword>
<dbReference type="PANTHER" id="PTHR28005:SF1">
    <property type="entry name" value="AUTOPHAGY-RELATED PROTEIN 17"/>
    <property type="match status" value="1"/>
</dbReference>
<keyword evidence="4 6" id="KW-0072">Autophagy</keyword>
<comment type="caution">
    <text evidence="9">The sequence shown here is derived from an EMBL/GenBank/DDBJ whole genome shotgun (WGS) entry which is preliminary data.</text>
</comment>
<gene>
    <name evidence="9" type="ORF">DCS_03453</name>
</gene>
<dbReference type="Proteomes" id="UP000076580">
    <property type="component" value="Chromosome 02"/>
</dbReference>
<comment type="similarity">
    <text evidence="1 6">Belongs to the ATG17 family.</text>
</comment>
<organism evidence="9 10">
    <name type="scientific">Drechmeria coniospora</name>
    <name type="common">Nematophagous fungus</name>
    <name type="synonym">Meria coniospora</name>
    <dbReference type="NCBI Taxonomy" id="98403"/>
    <lineage>
        <taxon>Eukaryota</taxon>
        <taxon>Fungi</taxon>
        <taxon>Dikarya</taxon>
        <taxon>Ascomycota</taxon>
        <taxon>Pezizomycotina</taxon>
        <taxon>Sordariomycetes</taxon>
        <taxon>Hypocreomycetidae</taxon>
        <taxon>Hypocreales</taxon>
        <taxon>Ophiocordycipitaceae</taxon>
        <taxon>Drechmeria</taxon>
    </lineage>
</organism>
<evidence type="ECO:0000313" key="10">
    <source>
        <dbReference type="Proteomes" id="UP000076580"/>
    </source>
</evidence>
<feature type="compositionally biased region" description="Polar residues" evidence="7">
    <location>
        <begin position="1"/>
        <end position="11"/>
    </location>
</feature>
<dbReference type="InterPro" id="IPR045326">
    <property type="entry name" value="ATG17-like_dom"/>
</dbReference>
<comment type="function">
    <text evidence="6">Autophagy-specific protein that functions in response to autophagy-inducing signals as a scaffold to recruit other ATG proteins to organize preautophagosomal structure (PAS) formation. Modulates the timing and magnitude of the autophagy response, such as the size of the sequestering vesicles. Plays particularly a role in pexophagy and nucleophagy.</text>
</comment>
<evidence type="ECO:0000256" key="7">
    <source>
        <dbReference type="SAM" id="MobiDB-lite"/>
    </source>
</evidence>
<proteinExistence type="inferred from homology"/>
<dbReference type="Pfam" id="PF04108">
    <property type="entry name" value="ATG17_like"/>
    <property type="match status" value="1"/>
</dbReference>
<evidence type="ECO:0000256" key="5">
    <source>
        <dbReference type="ARBA" id="ARBA00023136"/>
    </source>
</evidence>
<dbReference type="GO" id="GO:0000422">
    <property type="term" value="P:autophagy of mitochondrion"/>
    <property type="evidence" value="ECO:0007669"/>
    <property type="project" value="TreeGrafter"/>
</dbReference>
<evidence type="ECO:0000256" key="6">
    <source>
        <dbReference type="RuleBase" id="RU368080"/>
    </source>
</evidence>
<dbReference type="PANTHER" id="PTHR28005">
    <property type="entry name" value="AUTOPHAGY-RELATED PROTEIN 17"/>
    <property type="match status" value="1"/>
</dbReference>
<dbReference type="GO" id="GO:0000045">
    <property type="term" value="P:autophagosome assembly"/>
    <property type="evidence" value="ECO:0007669"/>
    <property type="project" value="TreeGrafter"/>
</dbReference>
<reference evidence="9 10" key="1">
    <citation type="journal article" date="2016" name="Sci. Rep.">
        <title>Insights into Adaptations to a Near-Obligate Nematode Endoparasitic Lifestyle from the Finished Genome of Drechmeria coniospora.</title>
        <authorList>
            <person name="Zhang L."/>
            <person name="Zhou Z."/>
            <person name="Guo Q."/>
            <person name="Fokkens L."/>
            <person name="Miskei M."/>
            <person name="Pocsi I."/>
            <person name="Zhang W."/>
            <person name="Chen M."/>
            <person name="Wang L."/>
            <person name="Sun Y."/>
            <person name="Donzelli B.G."/>
            <person name="Gibson D.M."/>
            <person name="Nelson D.R."/>
            <person name="Luo J.G."/>
            <person name="Rep M."/>
            <person name="Liu H."/>
            <person name="Yang S."/>
            <person name="Wang J."/>
            <person name="Krasnoff S.B."/>
            <person name="Xu Y."/>
            <person name="Molnar I."/>
            <person name="Lin M."/>
        </authorList>
    </citation>
    <scope>NUCLEOTIDE SEQUENCE [LARGE SCALE GENOMIC DNA]</scope>
    <source>
        <strain evidence="9 10">ARSEF 6962</strain>
    </source>
</reference>
<protein>
    <recommendedName>
        <fullName evidence="2 6">Autophagy-related protein 17</fullName>
    </recommendedName>
</protein>
<evidence type="ECO:0000256" key="1">
    <source>
        <dbReference type="ARBA" id="ARBA00006259"/>
    </source>
</evidence>
<sequence>MAGTTSSTDSLPQADDEPKSPIPLDTLVNHLLVSKRSLSSMNLVLRANELATAARRAHEDTLMLVAQTTFIRAAIVDQISILVRVRRSLNATCEWGQRDFKRLIRAMDDVNHHLAATMSMLKTTTVQADLRPPGESRRSLLDFVDESGVHSTREVMKASIQQLQAIQRSLDGDLLRFETDIRALKQAINQSTPPADDGRGEGRPMVDVLIGMDENSSAMAQLLTSLTKHFDMCVTAIRTTEGAAALARRKVAESQGNDVVSISGVIAEQESHMSNLEPKTAKDREEMFKVVLQDAKEVDDVVGEIHDRLAAMESDHDLLQEEAKKAETASAVVMSAFSTLRDVGDRLANYLAAEGDFLQRWGHEKEAIFDRIREMKDMRTFYEGYSSAYAGLVLEVDRRRAVDKQIEDCWRRAQSSVDKLLEADGAARKSFHHHVGEFLPTDLWVGVQDTPKTWKVVVDTSKEADAAAEDQR</sequence>
<evidence type="ECO:0000259" key="8">
    <source>
        <dbReference type="Pfam" id="PF04108"/>
    </source>
</evidence>
<evidence type="ECO:0000256" key="4">
    <source>
        <dbReference type="ARBA" id="ARBA00023006"/>
    </source>
</evidence>
<name>A0A151GH66_DRECN</name>
<dbReference type="EMBL" id="LAYC01000002">
    <property type="protein sequence ID" value="KYK56453.1"/>
    <property type="molecule type" value="Genomic_DNA"/>
</dbReference>
<dbReference type="AlphaFoldDB" id="A0A151GH66"/>
<evidence type="ECO:0000256" key="3">
    <source>
        <dbReference type="ARBA" id="ARBA00022490"/>
    </source>
</evidence>
<dbReference type="GO" id="GO:0034045">
    <property type="term" value="C:phagophore assembly site membrane"/>
    <property type="evidence" value="ECO:0007669"/>
    <property type="project" value="UniProtKB-SubCell"/>
</dbReference>
<dbReference type="GeneID" id="63716096"/>
<dbReference type="InterPro" id="IPR007240">
    <property type="entry name" value="Atg17"/>
</dbReference>
<feature type="domain" description="Autophagy protein ATG17-like" evidence="8">
    <location>
        <begin position="37"/>
        <end position="439"/>
    </location>
</feature>
<keyword evidence="3 6" id="KW-0963">Cytoplasm</keyword>
<dbReference type="InParanoid" id="A0A151GH66"/>
<dbReference type="RefSeq" id="XP_040655805.1">
    <property type="nucleotide sequence ID" value="XM_040800772.1"/>
</dbReference>
<comment type="subcellular location">
    <subcellularLocation>
        <location evidence="6">Cytoplasm</location>
    </subcellularLocation>
    <subcellularLocation>
        <location evidence="6">Preautophagosomal structure membrane</location>
        <topology evidence="6">Peripheral membrane protein</topology>
    </subcellularLocation>
</comment>
<dbReference type="GO" id="GO:0060090">
    <property type="term" value="F:molecular adaptor activity"/>
    <property type="evidence" value="ECO:0007669"/>
    <property type="project" value="TreeGrafter"/>
</dbReference>
<dbReference type="GO" id="GO:0030295">
    <property type="term" value="F:protein kinase activator activity"/>
    <property type="evidence" value="ECO:0007669"/>
    <property type="project" value="TreeGrafter"/>
</dbReference>
<dbReference type="GO" id="GO:0034727">
    <property type="term" value="P:piecemeal microautophagy of the nucleus"/>
    <property type="evidence" value="ECO:0007669"/>
    <property type="project" value="TreeGrafter"/>
</dbReference>
<keyword evidence="10" id="KW-1185">Reference proteome</keyword>
<evidence type="ECO:0000256" key="2">
    <source>
        <dbReference type="ARBA" id="ARBA00013806"/>
    </source>
</evidence>